<dbReference type="PROSITE" id="PS51194">
    <property type="entry name" value="HELICASE_CTER"/>
    <property type="match status" value="1"/>
</dbReference>
<dbReference type="InterPro" id="IPR007502">
    <property type="entry name" value="Helicase-assoc_dom"/>
</dbReference>
<evidence type="ECO:0000256" key="5">
    <source>
        <dbReference type="ARBA" id="ARBA00022884"/>
    </source>
</evidence>
<evidence type="ECO:0000256" key="6">
    <source>
        <dbReference type="ARBA" id="ARBA00060772"/>
    </source>
</evidence>
<keyword evidence="1" id="KW-0547">Nucleotide-binding</keyword>
<dbReference type="PANTHER" id="PTHR18934:SF257">
    <property type="entry name" value="ATP-DEPENDENT RNA HELICASE DHX30"/>
    <property type="match status" value="1"/>
</dbReference>
<dbReference type="GO" id="GO:0005737">
    <property type="term" value="C:cytoplasm"/>
    <property type="evidence" value="ECO:0007669"/>
    <property type="project" value="TreeGrafter"/>
</dbReference>
<dbReference type="GO" id="GO:0016787">
    <property type="term" value="F:hydrolase activity"/>
    <property type="evidence" value="ECO:0007669"/>
    <property type="project" value="UniProtKB-KW"/>
</dbReference>
<evidence type="ECO:0000256" key="3">
    <source>
        <dbReference type="ARBA" id="ARBA00022806"/>
    </source>
</evidence>
<dbReference type="PROSITE" id="PS00690">
    <property type="entry name" value="DEAH_ATP_HELICASE"/>
    <property type="match status" value="1"/>
</dbReference>
<dbReference type="SUPFAM" id="SSF52540">
    <property type="entry name" value="P-loop containing nucleoside triphosphate hydrolases"/>
    <property type="match status" value="1"/>
</dbReference>
<feature type="domain" description="Helicase C-terminal" evidence="9">
    <location>
        <begin position="579"/>
        <end position="750"/>
    </location>
</feature>
<dbReference type="InterPro" id="IPR002464">
    <property type="entry name" value="DNA/RNA_helicase_DEAH_CS"/>
</dbReference>
<accession>A0A8D9DRJ3</accession>
<feature type="coiled-coil region" evidence="7">
    <location>
        <begin position="284"/>
        <end position="345"/>
    </location>
</feature>
<keyword evidence="2" id="KW-0378">Hydrolase</keyword>
<dbReference type="SMART" id="SM00847">
    <property type="entry name" value="HA2"/>
    <property type="match status" value="1"/>
</dbReference>
<dbReference type="InterPro" id="IPR001650">
    <property type="entry name" value="Helicase_C-like"/>
</dbReference>
<dbReference type="Gene3D" id="1.20.120.1080">
    <property type="match status" value="1"/>
</dbReference>
<dbReference type="AlphaFoldDB" id="A0A8D9DRJ3"/>
<evidence type="ECO:0000256" key="2">
    <source>
        <dbReference type="ARBA" id="ARBA00022801"/>
    </source>
</evidence>
<feature type="domain" description="Helicase ATP-binding" evidence="8">
    <location>
        <begin position="368"/>
        <end position="536"/>
    </location>
</feature>
<keyword evidence="3 10" id="KW-0347">Helicase</keyword>
<dbReference type="PANTHER" id="PTHR18934">
    <property type="entry name" value="ATP-DEPENDENT RNA HELICASE"/>
    <property type="match status" value="1"/>
</dbReference>
<dbReference type="GO" id="GO:0005524">
    <property type="term" value="F:ATP binding"/>
    <property type="evidence" value="ECO:0007669"/>
    <property type="project" value="UniProtKB-KW"/>
</dbReference>
<sequence length="1162" mass="130943">MTSLICRRYLCLQRTWNVHRKHTSNCIGIASNLSKTVQTSRSSSIHSWSIASKPNHCHFNFIAALSSTIQCCTFATKQDLVHVKEKHTKAKLNKGEVACIVRDQDGVESTAEGFSLDALQKKVANLDRFTANNTARSCLNNYGLMYKSMTGKDMNLKYQFSRCSAPDASPVPASQKGKKPVVDTHWSCSVKLKLPVPVEVKAVGQSKAAVGDLVAKLILSEFIRTQQISIKGRPVLNAEEKKALAPPPRDQPVDRIDSLHTACSSLDSLNNATSQYEKEIAPLLFEFEIEVRQAAEEKKQAEESKVPVDEEFMKQIERFSRPVHTRQEEQRNRQLERKAITLRAKCEQSLASGQRKKLPIEDYRQEIVSNISSNPITIIKGEPGCGKSTQVAQMILNEASLSGNGSSCNILITQPRRISAISLAKRVAAERDEMVGDSVGYHVRLQHMFPRNRGHIQFITTGILLTRLQSQQGLDSVSHIILDEAHERDISTDLLLLLTKNLLQTHPHLRLIIMSATMNAEMFQRYYTSSPVLHIPGFTYPVQRHYLTVDNCKKWNLVNREDSMSALVSSREPTTNADIISNLILWIHRNKPDGAILCFLPGWQDMLQVSRCLASSRDGRSLLVTMAHSKLDTEVQGAIFDHPPPGVRKVVLATNVAETSITIDDVGYVVDTGCHKEKRYNAHDDLVSLDNHWVSRASVNQRAGRAGRTKPGESFHLYSEDRFRKMVEYSMPEIFRVPLEQILVLCKIYSNEKCASFLSQLPEPPDSTSIRSAVNELTHMGVFDEEENLTSLGKRIAAIQAHPKLAKALVESVVYKCALPMGNIVTMLATSERPMFENSLHNNSKDAIRDLKSNLSSYSDHIAGSKIFSQWANEYERRGGQIRNMPDGNYLHQKNLKHLYSVRSQIMENLYTNRLLEDHTNWMLTNTGSEYEGLRGEEDEERGAQSVNAMAGVDEWVRGVLYSGVQNLLLAKTARGKRRLVTEQGQLCIIVKDSVNSGLKSTPCPTLVYYDATTSLQRRITSVRDTSVLSPLSVLLFRRGTATLLNEHEAQRIKCDLKGPECIVSLENENEVCNLIVPDHDQARLLLRLRNILSRMSKFFIAHQGHAPCSPSHAQSLVRINAYWDGLLGHLVPLFEHYTRKIDSFRSERRRESEEEEQEQRR</sequence>
<protein>
    <submittedName>
        <fullName evidence="10">ATP-dependent RNA helicase DHX30</fullName>
    </submittedName>
</protein>
<dbReference type="EMBL" id="HBUF01371304">
    <property type="protein sequence ID" value="CAG6726269.1"/>
    <property type="molecule type" value="Transcribed_RNA"/>
</dbReference>
<evidence type="ECO:0000256" key="1">
    <source>
        <dbReference type="ARBA" id="ARBA00022741"/>
    </source>
</evidence>
<evidence type="ECO:0000256" key="4">
    <source>
        <dbReference type="ARBA" id="ARBA00022840"/>
    </source>
</evidence>
<dbReference type="InterPro" id="IPR014001">
    <property type="entry name" value="Helicase_ATP-bd"/>
</dbReference>
<evidence type="ECO:0000259" key="9">
    <source>
        <dbReference type="PROSITE" id="PS51194"/>
    </source>
</evidence>
<dbReference type="InterPro" id="IPR027417">
    <property type="entry name" value="P-loop_NTPase"/>
</dbReference>
<proteinExistence type="inferred from homology"/>
<reference evidence="10" key="1">
    <citation type="submission" date="2021-05" db="EMBL/GenBank/DDBJ databases">
        <authorList>
            <person name="Alioto T."/>
            <person name="Alioto T."/>
            <person name="Gomez Garrido J."/>
        </authorList>
    </citation>
    <scope>NUCLEOTIDE SEQUENCE</scope>
</reference>
<dbReference type="CDD" id="cd18791">
    <property type="entry name" value="SF2_C_RHA"/>
    <property type="match status" value="1"/>
</dbReference>
<dbReference type="GO" id="GO:0005634">
    <property type="term" value="C:nucleus"/>
    <property type="evidence" value="ECO:0007669"/>
    <property type="project" value="TreeGrafter"/>
</dbReference>
<dbReference type="Pfam" id="PF00271">
    <property type="entry name" value="Helicase_C"/>
    <property type="match status" value="1"/>
</dbReference>
<evidence type="ECO:0000259" key="8">
    <source>
        <dbReference type="PROSITE" id="PS51192"/>
    </source>
</evidence>
<dbReference type="SMART" id="SM00490">
    <property type="entry name" value="HELICc"/>
    <property type="match status" value="1"/>
</dbReference>
<name>A0A8D9DRJ3_9HEMI</name>
<dbReference type="Pfam" id="PF00270">
    <property type="entry name" value="DEAD"/>
    <property type="match status" value="1"/>
</dbReference>
<dbReference type="SMART" id="SM00487">
    <property type="entry name" value="DEXDc"/>
    <property type="match status" value="1"/>
</dbReference>
<dbReference type="GO" id="GO:0003724">
    <property type="term" value="F:RNA helicase activity"/>
    <property type="evidence" value="ECO:0007669"/>
    <property type="project" value="TreeGrafter"/>
</dbReference>
<dbReference type="EMBL" id="HBUF01371305">
    <property type="protein sequence ID" value="CAG6726271.1"/>
    <property type="molecule type" value="Transcribed_RNA"/>
</dbReference>
<comment type="similarity">
    <text evidence="6">Belongs to the DExH box helicase family.</text>
</comment>
<evidence type="ECO:0000313" key="10">
    <source>
        <dbReference type="EMBL" id="CAG6726269.1"/>
    </source>
</evidence>
<dbReference type="GO" id="GO:0003678">
    <property type="term" value="F:DNA helicase activity"/>
    <property type="evidence" value="ECO:0007669"/>
    <property type="project" value="TreeGrafter"/>
</dbReference>
<keyword evidence="7" id="KW-0175">Coiled coil</keyword>
<evidence type="ECO:0000256" key="7">
    <source>
        <dbReference type="SAM" id="Coils"/>
    </source>
</evidence>
<dbReference type="PROSITE" id="PS51192">
    <property type="entry name" value="HELICASE_ATP_BIND_1"/>
    <property type="match status" value="1"/>
</dbReference>
<keyword evidence="4" id="KW-0067">ATP-binding</keyword>
<dbReference type="FunFam" id="3.40.50.300:FF:000526">
    <property type="entry name" value="DExH-box ATP-dependent RNA helicase DExH3"/>
    <property type="match status" value="1"/>
</dbReference>
<dbReference type="InterPro" id="IPR011545">
    <property type="entry name" value="DEAD/DEAH_box_helicase_dom"/>
</dbReference>
<dbReference type="Gene3D" id="3.40.50.300">
    <property type="entry name" value="P-loop containing nucleotide triphosphate hydrolases"/>
    <property type="match status" value="2"/>
</dbReference>
<keyword evidence="5" id="KW-0694">RNA-binding</keyword>
<organism evidence="10">
    <name type="scientific">Cacopsylla melanoneura</name>
    <dbReference type="NCBI Taxonomy" id="428564"/>
    <lineage>
        <taxon>Eukaryota</taxon>
        <taxon>Metazoa</taxon>
        <taxon>Ecdysozoa</taxon>
        <taxon>Arthropoda</taxon>
        <taxon>Hexapoda</taxon>
        <taxon>Insecta</taxon>
        <taxon>Pterygota</taxon>
        <taxon>Neoptera</taxon>
        <taxon>Paraneoptera</taxon>
        <taxon>Hemiptera</taxon>
        <taxon>Sternorrhyncha</taxon>
        <taxon>Psylloidea</taxon>
        <taxon>Psyllidae</taxon>
        <taxon>Psyllinae</taxon>
        <taxon>Cacopsylla</taxon>
    </lineage>
</organism>
<dbReference type="GO" id="GO:0002151">
    <property type="term" value="F:G-quadruplex RNA binding"/>
    <property type="evidence" value="ECO:0007669"/>
    <property type="project" value="TreeGrafter"/>
</dbReference>
<dbReference type="CDD" id="cd17917">
    <property type="entry name" value="DEXHc_RHA-like"/>
    <property type="match status" value="1"/>
</dbReference>